<name>A0ACB9M9Y4_9MYRT</name>
<comment type="caution">
    <text evidence="1">The sequence shown here is derived from an EMBL/GenBank/DDBJ whole genome shotgun (WGS) entry which is preliminary data.</text>
</comment>
<reference evidence="2" key="1">
    <citation type="journal article" date="2023" name="Front. Plant Sci.">
        <title>Chromosomal-level genome assembly of Melastoma candidum provides insights into trichome evolution.</title>
        <authorList>
            <person name="Zhong Y."/>
            <person name="Wu W."/>
            <person name="Sun C."/>
            <person name="Zou P."/>
            <person name="Liu Y."/>
            <person name="Dai S."/>
            <person name="Zhou R."/>
        </authorList>
    </citation>
    <scope>NUCLEOTIDE SEQUENCE [LARGE SCALE GENOMIC DNA]</scope>
</reference>
<dbReference type="Proteomes" id="UP001057402">
    <property type="component" value="Chromosome 10"/>
</dbReference>
<proteinExistence type="predicted"/>
<gene>
    <name evidence="1" type="ORF">MLD38_033714</name>
</gene>
<protein>
    <submittedName>
        <fullName evidence="1">Uncharacterized protein</fullName>
    </submittedName>
</protein>
<sequence length="314" mass="35023">MNFSLSSLPPGVSNSYSCASTVGSPGEHLLGRRYSCGLRRWESVTVRRIGNRNHKLEKSRCRRLVVTACSLELPLLPFSVNEVLVPSESKVLHLYEARYIALLEESLSGKKLFVHFVLDPIVLPGSSEGESFAARYGCLVLVENVKKLEVGALVTIRGICRVRILNFLQAEPYLRGLVTPQTDNVPQNPGVISSKVLKLNDSLRNLNAVEIKLKSPKESPLQTNTANSLTWVQKEVSMDCDERFIPSLAERVSFAGYQSVTGSTQSELLKLQQEKLRAMEWKETMRRLDRALELVKDNTSLVAAKLAIQSLEIQ</sequence>
<dbReference type="EMBL" id="CM042889">
    <property type="protein sequence ID" value="KAI4320209.1"/>
    <property type="molecule type" value="Genomic_DNA"/>
</dbReference>
<organism evidence="1 2">
    <name type="scientific">Melastoma candidum</name>
    <dbReference type="NCBI Taxonomy" id="119954"/>
    <lineage>
        <taxon>Eukaryota</taxon>
        <taxon>Viridiplantae</taxon>
        <taxon>Streptophyta</taxon>
        <taxon>Embryophyta</taxon>
        <taxon>Tracheophyta</taxon>
        <taxon>Spermatophyta</taxon>
        <taxon>Magnoliopsida</taxon>
        <taxon>eudicotyledons</taxon>
        <taxon>Gunneridae</taxon>
        <taxon>Pentapetalae</taxon>
        <taxon>rosids</taxon>
        <taxon>malvids</taxon>
        <taxon>Myrtales</taxon>
        <taxon>Melastomataceae</taxon>
        <taxon>Melastomatoideae</taxon>
        <taxon>Melastomateae</taxon>
        <taxon>Melastoma</taxon>
    </lineage>
</organism>
<evidence type="ECO:0000313" key="2">
    <source>
        <dbReference type="Proteomes" id="UP001057402"/>
    </source>
</evidence>
<keyword evidence="2" id="KW-1185">Reference proteome</keyword>
<accession>A0ACB9M9Y4</accession>
<evidence type="ECO:0000313" key="1">
    <source>
        <dbReference type="EMBL" id="KAI4320209.1"/>
    </source>
</evidence>